<gene>
    <name evidence="2" type="ORF">PILCRDRAFT_223885</name>
</gene>
<name>A0A0C3BSA1_PILCF</name>
<dbReference type="AlphaFoldDB" id="A0A0C3BSA1"/>
<feature type="compositionally biased region" description="Basic and acidic residues" evidence="1">
    <location>
        <begin position="47"/>
        <end position="57"/>
    </location>
</feature>
<proteinExistence type="predicted"/>
<sequence length="107" mass="11659">MMGQTTRFRRWYAKAVNIMGWQARCRGHDGPIQTSNGVTSSSNNKFESGEDEGKFESKGLPPNGEGTRLTGTRPGFWWICEATGEFESADEALGPTAGQGGEHRYAG</sequence>
<feature type="region of interest" description="Disordered" evidence="1">
    <location>
        <begin position="28"/>
        <end position="72"/>
    </location>
</feature>
<keyword evidence="3" id="KW-1185">Reference proteome</keyword>
<dbReference type="Proteomes" id="UP000054166">
    <property type="component" value="Unassembled WGS sequence"/>
</dbReference>
<reference evidence="3" key="2">
    <citation type="submission" date="2015-01" db="EMBL/GenBank/DDBJ databases">
        <title>Evolutionary Origins and Diversification of the Mycorrhizal Mutualists.</title>
        <authorList>
            <consortium name="DOE Joint Genome Institute"/>
            <consortium name="Mycorrhizal Genomics Consortium"/>
            <person name="Kohler A."/>
            <person name="Kuo A."/>
            <person name="Nagy L.G."/>
            <person name="Floudas D."/>
            <person name="Copeland A."/>
            <person name="Barry K.W."/>
            <person name="Cichocki N."/>
            <person name="Veneault-Fourrey C."/>
            <person name="LaButti K."/>
            <person name="Lindquist E.A."/>
            <person name="Lipzen A."/>
            <person name="Lundell T."/>
            <person name="Morin E."/>
            <person name="Murat C."/>
            <person name="Riley R."/>
            <person name="Ohm R."/>
            <person name="Sun H."/>
            <person name="Tunlid A."/>
            <person name="Henrissat B."/>
            <person name="Grigoriev I.V."/>
            <person name="Hibbett D.S."/>
            <person name="Martin F."/>
        </authorList>
    </citation>
    <scope>NUCLEOTIDE SEQUENCE [LARGE SCALE GENOMIC DNA]</scope>
    <source>
        <strain evidence="3">F 1598</strain>
    </source>
</reference>
<dbReference type="InParanoid" id="A0A0C3BSA1"/>
<feature type="region of interest" description="Disordered" evidence="1">
    <location>
        <begin position="88"/>
        <end position="107"/>
    </location>
</feature>
<evidence type="ECO:0000256" key="1">
    <source>
        <dbReference type="SAM" id="MobiDB-lite"/>
    </source>
</evidence>
<feature type="compositionally biased region" description="Polar residues" evidence="1">
    <location>
        <begin position="32"/>
        <end position="46"/>
    </location>
</feature>
<evidence type="ECO:0000313" key="2">
    <source>
        <dbReference type="EMBL" id="KIM89408.1"/>
    </source>
</evidence>
<reference evidence="2 3" key="1">
    <citation type="submission" date="2014-04" db="EMBL/GenBank/DDBJ databases">
        <authorList>
            <consortium name="DOE Joint Genome Institute"/>
            <person name="Kuo A."/>
            <person name="Tarkka M."/>
            <person name="Buscot F."/>
            <person name="Kohler A."/>
            <person name="Nagy L.G."/>
            <person name="Floudas D."/>
            <person name="Copeland A."/>
            <person name="Barry K.W."/>
            <person name="Cichocki N."/>
            <person name="Veneault-Fourrey C."/>
            <person name="LaButti K."/>
            <person name="Lindquist E.A."/>
            <person name="Lipzen A."/>
            <person name="Lundell T."/>
            <person name="Morin E."/>
            <person name="Murat C."/>
            <person name="Sun H."/>
            <person name="Tunlid A."/>
            <person name="Henrissat B."/>
            <person name="Grigoriev I.V."/>
            <person name="Hibbett D.S."/>
            <person name="Martin F."/>
            <person name="Nordberg H.P."/>
            <person name="Cantor M.N."/>
            <person name="Hua S.X."/>
        </authorList>
    </citation>
    <scope>NUCLEOTIDE SEQUENCE [LARGE SCALE GENOMIC DNA]</scope>
    <source>
        <strain evidence="2 3">F 1598</strain>
    </source>
</reference>
<organism evidence="2 3">
    <name type="scientific">Piloderma croceum (strain F 1598)</name>
    <dbReference type="NCBI Taxonomy" id="765440"/>
    <lineage>
        <taxon>Eukaryota</taxon>
        <taxon>Fungi</taxon>
        <taxon>Dikarya</taxon>
        <taxon>Basidiomycota</taxon>
        <taxon>Agaricomycotina</taxon>
        <taxon>Agaricomycetes</taxon>
        <taxon>Agaricomycetidae</taxon>
        <taxon>Atheliales</taxon>
        <taxon>Atheliaceae</taxon>
        <taxon>Piloderma</taxon>
    </lineage>
</organism>
<protein>
    <submittedName>
        <fullName evidence="2">Uncharacterized protein</fullName>
    </submittedName>
</protein>
<dbReference type="EMBL" id="KN832975">
    <property type="protein sequence ID" value="KIM89408.1"/>
    <property type="molecule type" value="Genomic_DNA"/>
</dbReference>
<dbReference type="HOGENOM" id="CLU_2210955_0_0_1"/>
<evidence type="ECO:0000313" key="3">
    <source>
        <dbReference type="Proteomes" id="UP000054166"/>
    </source>
</evidence>
<accession>A0A0C3BSA1</accession>